<dbReference type="PANTHER" id="PTHR28106:SF1">
    <property type="entry name" value="MITOCHONDRIAL ATPASE COMPLEX SUBUNIT ATP10"/>
    <property type="match status" value="1"/>
</dbReference>
<sequence>MNLEPTTLLFPTLPARNLNGRTLTLPAEFGGAFNIAIIAFRRWHQALVDSWFTFLNPLLAAHPTLRAYELPIIGRQYILARPFIDGGMAFAIPDPAVRNRTLTVYTDVQQVVTALQIASTETITLLLVDRTGRIFWRDTGPYTAERAAGLEQTLATLLQ</sequence>
<evidence type="ECO:0000313" key="1">
    <source>
        <dbReference type="EMBL" id="OAN47541.1"/>
    </source>
</evidence>
<organism evidence="1 2">
    <name type="scientific">Chloroflexus islandicus</name>
    <dbReference type="NCBI Taxonomy" id="1707952"/>
    <lineage>
        <taxon>Bacteria</taxon>
        <taxon>Bacillati</taxon>
        <taxon>Chloroflexota</taxon>
        <taxon>Chloroflexia</taxon>
        <taxon>Chloroflexales</taxon>
        <taxon>Chloroflexineae</taxon>
        <taxon>Chloroflexaceae</taxon>
        <taxon>Chloroflexus</taxon>
    </lineage>
</organism>
<accession>A0A178MFL7</accession>
<dbReference type="InterPro" id="IPR007849">
    <property type="entry name" value="ATP10"/>
</dbReference>
<gene>
    <name evidence="1" type="ORF">A6A03_09820</name>
</gene>
<dbReference type="EMBL" id="LWQS01000036">
    <property type="protein sequence ID" value="OAN47541.1"/>
    <property type="molecule type" value="Genomic_DNA"/>
</dbReference>
<name>A0A178MFL7_9CHLR</name>
<reference evidence="1 2" key="1">
    <citation type="submission" date="2016-04" db="EMBL/GenBank/DDBJ databases">
        <title>Chloroflexus islandicus sp. nov., a thermophilic filamentous anoxygenic phototrophic bacterium from geyser Strokkur (Iceland).</title>
        <authorList>
            <person name="Gaisin V.A."/>
            <person name="Kalashnikov A.M."/>
            <person name="Sukhacheva M.V."/>
            <person name="Grouzdev D.S."/>
            <person name="Ivanov T.M."/>
            <person name="Kuznetsov B."/>
            <person name="Gorlenko V.M."/>
        </authorList>
    </citation>
    <scope>NUCLEOTIDE SEQUENCE [LARGE SCALE GENOMIC DNA]</scope>
    <source>
        <strain evidence="2">isl-2</strain>
    </source>
</reference>
<dbReference type="RefSeq" id="WP_066783622.1">
    <property type="nucleotide sequence ID" value="NZ_LWQS01000036.1"/>
</dbReference>
<dbReference type="AlphaFoldDB" id="A0A178MFL7"/>
<dbReference type="Proteomes" id="UP000078287">
    <property type="component" value="Unassembled WGS sequence"/>
</dbReference>
<proteinExistence type="predicted"/>
<dbReference type="PANTHER" id="PTHR28106">
    <property type="entry name" value="MITOCHONDRIAL ATPASE COMPLEX SUBUNIT ATP10"/>
    <property type="match status" value="1"/>
</dbReference>
<comment type="caution">
    <text evidence="1">The sequence shown here is derived from an EMBL/GenBank/DDBJ whole genome shotgun (WGS) entry which is preliminary data.</text>
</comment>
<keyword evidence="2" id="KW-1185">Reference proteome</keyword>
<dbReference type="OrthoDB" id="161480at2"/>
<protein>
    <submittedName>
        <fullName evidence="1">Uncharacterized protein</fullName>
    </submittedName>
</protein>
<evidence type="ECO:0000313" key="2">
    <source>
        <dbReference type="Proteomes" id="UP000078287"/>
    </source>
</evidence>